<evidence type="ECO:0000256" key="3">
    <source>
        <dbReference type="ARBA" id="ARBA00022729"/>
    </source>
</evidence>
<dbReference type="InterPro" id="IPR011050">
    <property type="entry name" value="Pectin_lyase_fold/virulence"/>
</dbReference>
<evidence type="ECO:0000256" key="1">
    <source>
        <dbReference type="ARBA" id="ARBA00004613"/>
    </source>
</evidence>
<keyword evidence="2" id="KW-0964">Secreted</keyword>
<feature type="domain" description="Glycoside hydrolase 120 insertion" evidence="4">
    <location>
        <begin position="79"/>
        <end position="199"/>
    </location>
</feature>
<evidence type="ECO:0000259" key="4">
    <source>
        <dbReference type="Pfam" id="PF21258"/>
    </source>
</evidence>
<protein>
    <recommendedName>
        <fullName evidence="4">Glycoside hydrolase 120 insertion domain-containing protein</fullName>
    </recommendedName>
</protein>
<dbReference type="SUPFAM" id="SSF51126">
    <property type="entry name" value="Pectin lyase-like"/>
    <property type="match status" value="1"/>
</dbReference>
<evidence type="ECO:0000313" key="5">
    <source>
        <dbReference type="EMBL" id="MFC5469089.1"/>
    </source>
</evidence>
<keyword evidence="6" id="KW-1185">Reference proteome</keyword>
<evidence type="ECO:0000313" key="6">
    <source>
        <dbReference type="Proteomes" id="UP001596105"/>
    </source>
</evidence>
<dbReference type="Pfam" id="PF21258">
    <property type="entry name" value="Glyco_hydro_120_ins"/>
    <property type="match status" value="1"/>
</dbReference>
<proteinExistence type="predicted"/>
<dbReference type="RefSeq" id="WP_378082094.1">
    <property type="nucleotide sequence ID" value="NZ_JBHSMH010000025.1"/>
</dbReference>
<dbReference type="Gene3D" id="2.160.20.10">
    <property type="entry name" value="Single-stranded right-handed beta-helix, Pectin lyase-like"/>
    <property type="match status" value="2"/>
</dbReference>
<sequence>MEYHVTKNGSDHGQGTQQDPFLTINKAASVAVAGDTVIVHEGVYREWVNPKYKGLSEKRRITYQAAEGEKVVIKGSEQILNWHLVGNNIWKAELPNTVFRDFNPYKEEVFGDWLVTVEEKKHLGDVYLNGMSFYEVTSYDQLVDLMVSTEVKDLWTNEIVPLHHSERTKYVWFAEVNNDQTTLYANFQGADPNQEFVEINVRGSCFYPTETGIDYITVRGFEMAHAATPWAPPTSDQPGLIGPNWSKGWIIENNIIHDAKCSAISIGKEASTGNNYRSIRKDKPGYQYQLESVFTAERKGWNKETIGSHIIRNNTIYDCGQNAIVGHLGCIFSEVHHNHI</sequence>
<accession>A0ABW0LTD5</accession>
<comment type="caution">
    <text evidence="5">The sequence shown here is derived from an EMBL/GenBank/DDBJ whole genome shotgun (WGS) entry which is preliminary data.</text>
</comment>
<dbReference type="EMBL" id="JBHSMH010000025">
    <property type="protein sequence ID" value="MFC5469089.1"/>
    <property type="molecule type" value="Genomic_DNA"/>
</dbReference>
<dbReference type="PANTHER" id="PTHR40088">
    <property type="entry name" value="PECTATE LYASE (EUROFUNG)"/>
    <property type="match status" value="1"/>
</dbReference>
<gene>
    <name evidence="5" type="ORF">ACFPPD_10180</name>
</gene>
<keyword evidence="3" id="KW-0732">Signal</keyword>
<comment type="subcellular location">
    <subcellularLocation>
        <location evidence="1">Secreted</location>
    </subcellularLocation>
</comment>
<evidence type="ECO:0000256" key="2">
    <source>
        <dbReference type="ARBA" id="ARBA00022525"/>
    </source>
</evidence>
<dbReference type="InterPro" id="IPR052052">
    <property type="entry name" value="Polysaccharide_Lyase_9"/>
</dbReference>
<name>A0ABW0LTD5_9BACL</name>
<dbReference type="InterPro" id="IPR049169">
    <property type="entry name" value="Glyco_hydro_120_ins"/>
</dbReference>
<dbReference type="InterPro" id="IPR012334">
    <property type="entry name" value="Pectin_lyas_fold"/>
</dbReference>
<dbReference type="PANTHER" id="PTHR40088:SF2">
    <property type="entry name" value="SECRETED SUGAR HYDROLASE"/>
    <property type="match status" value="1"/>
</dbReference>
<organism evidence="5 6">
    <name type="scientific">Cohnella suwonensis</name>
    <dbReference type="NCBI Taxonomy" id="696072"/>
    <lineage>
        <taxon>Bacteria</taxon>
        <taxon>Bacillati</taxon>
        <taxon>Bacillota</taxon>
        <taxon>Bacilli</taxon>
        <taxon>Bacillales</taxon>
        <taxon>Paenibacillaceae</taxon>
        <taxon>Cohnella</taxon>
    </lineage>
</organism>
<reference evidence="6" key="1">
    <citation type="journal article" date="2019" name="Int. J. Syst. Evol. Microbiol.">
        <title>The Global Catalogue of Microorganisms (GCM) 10K type strain sequencing project: providing services to taxonomists for standard genome sequencing and annotation.</title>
        <authorList>
            <consortium name="The Broad Institute Genomics Platform"/>
            <consortium name="The Broad Institute Genome Sequencing Center for Infectious Disease"/>
            <person name="Wu L."/>
            <person name="Ma J."/>
        </authorList>
    </citation>
    <scope>NUCLEOTIDE SEQUENCE [LARGE SCALE GENOMIC DNA]</scope>
    <source>
        <strain evidence="6">CCUG 57113</strain>
    </source>
</reference>
<dbReference type="Proteomes" id="UP001596105">
    <property type="component" value="Unassembled WGS sequence"/>
</dbReference>